<dbReference type="GO" id="GO:0005524">
    <property type="term" value="F:ATP binding"/>
    <property type="evidence" value="ECO:0007669"/>
    <property type="project" value="InterPro"/>
</dbReference>
<accession>X1ITQ1</accession>
<proteinExistence type="predicted"/>
<protein>
    <recommendedName>
        <fullName evidence="5">ABC transmembrane type-1 domain-containing protein</fullName>
    </recommendedName>
</protein>
<dbReference type="InterPro" id="IPR036640">
    <property type="entry name" value="ABC1_TM_sf"/>
</dbReference>
<organism evidence="6">
    <name type="scientific">marine sediment metagenome</name>
    <dbReference type="NCBI Taxonomy" id="412755"/>
    <lineage>
        <taxon>unclassified sequences</taxon>
        <taxon>metagenomes</taxon>
        <taxon>ecological metagenomes</taxon>
    </lineage>
</organism>
<keyword evidence="1 4" id="KW-0812">Transmembrane</keyword>
<feature type="transmembrane region" description="Helical" evidence="4">
    <location>
        <begin position="6"/>
        <end position="30"/>
    </location>
</feature>
<evidence type="ECO:0000313" key="6">
    <source>
        <dbReference type="EMBL" id="GAH72645.1"/>
    </source>
</evidence>
<gene>
    <name evidence="6" type="ORF">S03H2_43711</name>
</gene>
<dbReference type="InterPro" id="IPR011527">
    <property type="entry name" value="ABC1_TM_dom"/>
</dbReference>
<feature type="non-terminal residue" evidence="6">
    <location>
        <position position="1"/>
    </location>
</feature>
<name>X1ITQ1_9ZZZZ</name>
<evidence type="ECO:0000259" key="5">
    <source>
        <dbReference type="PROSITE" id="PS50929"/>
    </source>
</evidence>
<keyword evidence="3 4" id="KW-0472">Membrane</keyword>
<sequence length="63" mass="7369">ITAKNSSYIIVVSTLYFSLLLFMAITTYFAQYGMGKISQKITFEVRNDLFYKLQDMSLSYFDK</sequence>
<dbReference type="GO" id="GO:0140359">
    <property type="term" value="F:ABC-type transporter activity"/>
    <property type="evidence" value="ECO:0007669"/>
    <property type="project" value="InterPro"/>
</dbReference>
<dbReference type="EMBL" id="BARU01027297">
    <property type="protein sequence ID" value="GAH72645.1"/>
    <property type="molecule type" value="Genomic_DNA"/>
</dbReference>
<evidence type="ECO:0000256" key="1">
    <source>
        <dbReference type="ARBA" id="ARBA00022692"/>
    </source>
</evidence>
<dbReference type="AlphaFoldDB" id="X1ITQ1"/>
<comment type="caution">
    <text evidence="6">The sequence shown here is derived from an EMBL/GenBank/DDBJ whole genome shotgun (WGS) entry which is preliminary data.</text>
</comment>
<dbReference type="GO" id="GO:0016020">
    <property type="term" value="C:membrane"/>
    <property type="evidence" value="ECO:0007669"/>
    <property type="project" value="InterPro"/>
</dbReference>
<dbReference type="Gene3D" id="1.20.1560.10">
    <property type="entry name" value="ABC transporter type 1, transmembrane domain"/>
    <property type="match status" value="1"/>
</dbReference>
<evidence type="ECO:0000256" key="4">
    <source>
        <dbReference type="SAM" id="Phobius"/>
    </source>
</evidence>
<dbReference type="PROSITE" id="PS50929">
    <property type="entry name" value="ABC_TM1F"/>
    <property type="match status" value="1"/>
</dbReference>
<evidence type="ECO:0000256" key="2">
    <source>
        <dbReference type="ARBA" id="ARBA00022989"/>
    </source>
</evidence>
<keyword evidence="2 4" id="KW-1133">Transmembrane helix</keyword>
<reference evidence="6" key="1">
    <citation type="journal article" date="2014" name="Front. Microbiol.">
        <title>High frequency of phylogenetically diverse reductive dehalogenase-homologous genes in deep subseafloor sedimentary metagenomes.</title>
        <authorList>
            <person name="Kawai M."/>
            <person name="Futagami T."/>
            <person name="Toyoda A."/>
            <person name="Takaki Y."/>
            <person name="Nishi S."/>
            <person name="Hori S."/>
            <person name="Arai W."/>
            <person name="Tsubouchi T."/>
            <person name="Morono Y."/>
            <person name="Uchiyama I."/>
            <person name="Ito T."/>
            <person name="Fujiyama A."/>
            <person name="Inagaki F."/>
            <person name="Takami H."/>
        </authorList>
    </citation>
    <scope>NUCLEOTIDE SEQUENCE</scope>
    <source>
        <strain evidence="6">Expedition CK06-06</strain>
    </source>
</reference>
<dbReference type="SUPFAM" id="SSF90123">
    <property type="entry name" value="ABC transporter transmembrane region"/>
    <property type="match status" value="1"/>
</dbReference>
<dbReference type="Pfam" id="PF00664">
    <property type="entry name" value="ABC_membrane"/>
    <property type="match status" value="1"/>
</dbReference>
<evidence type="ECO:0000256" key="3">
    <source>
        <dbReference type="ARBA" id="ARBA00023136"/>
    </source>
</evidence>
<feature type="domain" description="ABC transmembrane type-1" evidence="5">
    <location>
        <begin position="1"/>
        <end position="63"/>
    </location>
</feature>